<dbReference type="Pfam" id="PF05032">
    <property type="entry name" value="Spo12"/>
    <property type="match status" value="1"/>
</dbReference>
<evidence type="ECO:0008006" key="4">
    <source>
        <dbReference type="Google" id="ProtNLM"/>
    </source>
</evidence>
<feature type="compositionally biased region" description="Polar residues" evidence="1">
    <location>
        <begin position="1"/>
        <end position="16"/>
    </location>
</feature>
<protein>
    <recommendedName>
        <fullName evidence="4">Spo12</fullName>
    </recommendedName>
</protein>
<feature type="compositionally biased region" description="Basic and acidic residues" evidence="1">
    <location>
        <begin position="116"/>
        <end position="131"/>
    </location>
</feature>
<evidence type="ECO:0000256" key="1">
    <source>
        <dbReference type="SAM" id="MobiDB-lite"/>
    </source>
</evidence>
<proteinExistence type="predicted"/>
<reference evidence="3" key="1">
    <citation type="submission" date="2024-04" db="EMBL/GenBank/DDBJ databases">
        <authorList>
            <person name="Shaw F."/>
            <person name="Minotto A."/>
        </authorList>
    </citation>
    <scope>NUCLEOTIDE SEQUENCE [LARGE SCALE GENOMIC DNA]</scope>
</reference>
<accession>A0ABP1D1N5</accession>
<sequence length="131" mass="13945">MSTTTTPNDSPLQTPIQPLHNPKQAAHVVVPQAPLGNATNGPLNQAPGMGMKALLAKKIAKSHNPAYVSPTDNMMTPCTQKIGAAKKKHFTKGAKPMPSLFAQKEVSSGTSSGSEEESHQDEKTRDDENPF</sequence>
<feature type="region of interest" description="Disordered" evidence="1">
    <location>
        <begin position="90"/>
        <end position="131"/>
    </location>
</feature>
<keyword evidence="3" id="KW-1185">Reference proteome</keyword>
<dbReference type="Proteomes" id="UP001497453">
    <property type="component" value="Chromosome 2"/>
</dbReference>
<evidence type="ECO:0000313" key="2">
    <source>
        <dbReference type="EMBL" id="CAL1701074.1"/>
    </source>
</evidence>
<gene>
    <name evidence="2" type="ORF">GFSPODELE1_LOCUS3422</name>
</gene>
<dbReference type="InterPro" id="IPR007727">
    <property type="entry name" value="Spo12"/>
</dbReference>
<name>A0ABP1D1N5_9APHY</name>
<dbReference type="EMBL" id="OZ037945">
    <property type="protein sequence ID" value="CAL1701074.1"/>
    <property type="molecule type" value="Genomic_DNA"/>
</dbReference>
<organism evidence="2 3">
    <name type="scientific">Somion occarium</name>
    <dbReference type="NCBI Taxonomy" id="3059160"/>
    <lineage>
        <taxon>Eukaryota</taxon>
        <taxon>Fungi</taxon>
        <taxon>Dikarya</taxon>
        <taxon>Basidiomycota</taxon>
        <taxon>Agaricomycotina</taxon>
        <taxon>Agaricomycetes</taxon>
        <taxon>Polyporales</taxon>
        <taxon>Cerrenaceae</taxon>
        <taxon>Somion</taxon>
    </lineage>
</organism>
<evidence type="ECO:0000313" key="3">
    <source>
        <dbReference type="Proteomes" id="UP001497453"/>
    </source>
</evidence>
<feature type="region of interest" description="Disordered" evidence="1">
    <location>
        <begin position="1"/>
        <end position="23"/>
    </location>
</feature>